<evidence type="ECO:0000256" key="8">
    <source>
        <dbReference type="ARBA" id="ARBA00023157"/>
    </source>
</evidence>
<keyword evidence="8" id="KW-1015">Disulfide bond</keyword>
<dbReference type="InterPro" id="IPR036116">
    <property type="entry name" value="FN3_sf"/>
</dbReference>
<accession>A0A0J7NTB3</accession>
<dbReference type="Pfam" id="PF25059">
    <property type="entry name" value="FN3_DSCAM-DSCAML_C"/>
    <property type="match status" value="1"/>
</dbReference>
<dbReference type="FunFam" id="2.60.40.10:FF:000333">
    <property type="entry name" value="Down syndrome cell adhesion molecule"/>
    <property type="match status" value="2"/>
</dbReference>
<dbReference type="Pfam" id="PF00041">
    <property type="entry name" value="fn3"/>
    <property type="match status" value="5"/>
</dbReference>
<evidence type="ECO:0000256" key="6">
    <source>
        <dbReference type="ARBA" id="ARBA00022989"/>
    </source>
</evidence>
<dbReference type="SUPFAM" id="SSF48726">
    <property type="entry name" value="Immunoglobulin"/>
    <property type="match status" value="7"/>
</dbReference>
<sequence>MDCFARFVIGQYVTVHGDVISHVNISHVMVEDGGEYSCTAENRAGKVTHAARLNVYGLPYIRLIPKVTAVAGETLRLKCPVAGYPIEEIRWERGNRELPDDLRQKVLRDGTLMISSVQKHGDAGVYTCWARNKQGHSARRSGDVAVIGKAYHFRFPTITNCRRWTIPTKDESVPPKISPFTADRDLHLGERTTLTCSVTRGDLPLSITWLKDGRSMGPSERVTVTNVDQYNSILMIESLSPDHNGNYSCVARNVAAEVSHTQRLVVHVPPIIEPFTFQEGLSEGMRTRTVCGVAAGDQPLTISWLKDGQNPFPLPPNLASVANVSQLDSYSSLLSITNLAAEHSGDYTCVAANPAAEVRYTAKLQVKGSKGGDYEELRERTYTKILSNGTLLLQHVKEDREGFYLCHANNGIGSGLGKVVQLKVNLKQEVTPDGIIAQLQISSAEAADSGAYFCQANNLYGRDQQLVQLLVQEPPQPPNALETAMVASRSINVKWQHKSQDTSEVTKYILQYKEGEGGMWQQQEFTGPPLPYAALIDDLKPATRYTIRVIAEGPAGRSVPSAELVVRTEPQRPAGPPMNLAARALSSSEILVTWSPPLSELRHGDIQGFNVGYKETSSVSGDGEEGGGELRLTGLRPYTRYTLVVQAYNQVGPGPLCEPLLTQTLEDVPSMPPDDVRCAALTSQSLQVSWQPPPNTHSNGIIQGYKLNYEPILADAWRGVDEMEVRKTSALTTVLTGLRRYTNYTIQVLAYTRIGDGVPSTTIYCQTEEDVPGSPADIKVVVSSPQALFISWLPPLEPNGAITKYNLYTRVVDGREELNHGKKTLPATSTYFEATDLQQHVEYQFWVTGSTRMGEGQSSRVAAQVPTNRVPARITSFGGHVVRPWRGSATLACNAVGDPTREWYKGTTEQMRTDSARNMQILTTGELVLSNLQSQDSGNYTCQVENSQGSDKLHYTLTVQVPPSAPVLYVTSSTSSSVLLHWKSEHNGGAPLTGYTLYYRTTHGTLDELQLSRHATNHELKGLLCGNTYQLYLTSHNKIGSSPSSPVLSVRTQGQAPGIPPAAAFVSPNSTTLVLRLHIWPDNGCPIKYFIIQYRPIHEFHWTLVSNNVKMQRRFVVTNLTPSSVYQLKVEAHNVAGSNQAEFTFVTLTKEGGNDSRGCVSAPSDKTTAFKHIYPKALCSCNFAESPPPGLSKRGMTSTMPFYADVKVILPLIVATVALVAAAVIVAFRWRNRYLGGQVQRPMKESQENQQNAETQRERYYATIHKVALQQAANTGAGPDKIPGEPLFRSGKLPGLVL</sequence>
<dbReference type="Pfam" id="PF13927">
    <property type="entry name" value="Ig_3"/>
    <property type="match status" value="2"/>
</dbReference>
<dbReference type="SUPFAM" id="SSF49265">
    <property type="entry name" value="Fibronectin type III"/>
    <property type="match status" value="3"/>
</dbReference>
<dbReference type="SMART" id="SM00409">
    <property type="entry name" value="IG"/>
    <property type="match status" value="6"/>
</dbReference>
<evidence type="ECO:0000256" key="1">
    <source>
        <dbReference type="ARBA" id="ARBA00004167"/>
    </source>
</evidence>
<dbReference type="GO" id="GO:0030154">
    <property type="term" value="P:cell differentiation"/>
    <property type="evidence" value="ECO:0007669"/>
    <property type="project" value="UniProtKB-ARBA"/>
</dbReference>
<dbReference type="GO" id="GO:0007156">
    <property type="term" value="P:homophilic cell adhesion via plasma membrane adhesion molecules"/>
    <property type="evidence" value="ECO:0007669"/>
    <property type="project" value="TreeGrafter"/>
</dbReference>
<dbReference type="STRING" id="67767.A0A0J7NTB3"/>
<dbReference type="CDD" id="cd20958">
    <property type="entry name" value="IgI_5_Dscam"/>
    <property type="match status" value="1"/>
</dbReference>
<dbReference type="InterPro" id="IPR003961">
    <property type="entry name" value="FN3_dom"/>
</dbReference>
<evidence type="ECO:0000256" key="3">
    <source>
        <dbReference type="ARBA" id="ARBA00022729"/>
    </source>
</evidence>
<keyword evidence="2 10" id="KW-0812">Transmembrane</keyword>
<feature type="domain" description="Fibronectin type-III" evidence="12">
    <location>
        <begin position="474"/>
        <end position="571"/>
    </location>
</feature>
<dbReference type="InterPro" id="IPR013783">
    <property type="entry name" value="Ig-like_fold"/>
</dbReference>
<reference evidence="13 14" key="1">
    <citation type="submission" date="2015-04" db="EMBL/GenBank/DDBJ databases">
        <title>Lasius niger genome sequencing.</title>
        <authorList>
            <person name="Konorov E.A."/>
            <person name="Nikitin M.A."/>
            <person name="Kirill M.V."/>
            <person name="Chang P."/>
        </authorList>
    </citation>
    <scope>NUCLEOTIDE SEQUENCE [LARGE SCALE GENOMIC DNA]</scope>
    <source>
        <tissue evidence="13">Whole</tissue>
    </source>
</reference>
<keyword evidence="3" id="KW-0732">Signal</keyword>
<feature type="domain" description="Ig-like" evidence="11">
    <location>
        <begin position="866"/>
        <end position="958"/>
    </location>
</feature>
<organism evidence="13 14">
    <name type="scientific">Lasius niger</name>
    <name type="common">Black garden ant</name>
    <dbReference type="NCBI Taxonomy" id="67767"/>
    <lineage>
        <taxon>Eukaryota</taxon>
        <taxon>Metazoa</taxon>
        <taxon>Ecdysozoa</taxon>
        <taxon>Arthropoda</taxon>
        <taxon>Hexapoda</taxon>
        <taxon>Insecta</taxon>
        <taxon>Pterygota</taxon>
        <taxon>Neoptera</taxon>
        <taxon>Endopterygota</taxon>
        <taxon>Hymenoptera</taxon>
        <taxon>Apocrita</taxon>
        <taxon>Aculeata</taxon>
        <taxon>Formicoidea</taxon>
        <taxon>Formicidae</taxon>
        <taxon>Formicinae</taxon>
        <taxon>Lasius</taxon>
        <taxon>Lasius</taxon>
    </lineage>
</organism>
<dbReference type="GO" id="GO:0009653">
    <property type="term" value="P:anatomical structure morphogenesis"/>
    <property type="evidence" value="ECO:0007669"/>
    <property type="project" value="UniProtKB-ARBA"/>
</dbReference>
<name>A0A0J7NTB3_LASNI</name>
<dbReference type="InterPro" id="IPR007110">
    <property type="entry name" value="Ig-like_dom"/>
</dbReference>
<feature type="domain" description="Ig-like" evidence="11">
    <location>
        <begin position="175"/>
        <end position="265"/>
    </location>
</feature>
<evidence type="ECO:0000256" key="10">
    <source>
        <dbReference type="SAM" id="Phobius"/>
    </source>
</evidence>
<dbReference type="PANTHER" id="PTHR13817">
    <property type="entry name" value="TITIN"/>
    <property type="match status" value="1"/>
</dbReference>
<gene>
    <name evidence="13" type="ORF">RF55_4124</name>
</gene>
<dbReference type="GO" id="GO:0045202">
    <property type="term" value="C:synapse"/>
    <property type="evidence" value="ECO:0007669"/>
    <property type="project" value="TreeGrafter"/>
</dbReference>
<evidence type="ECO:0000256" key="4">
    <source>
        <dbReference type="ARBA" id="ARBA00022737"/>
    </source>
</evidence>
<keyword evidence="4" id="KW-0677">Repeat</keyword>
<evidence type="ECO:0000259" key="12">
    <source>
        <dbReference type="PROSITE" id="PS50853"/>
    </source>
</evidence>
<evidence type="ECO:0000313" key="14">
    <source>
        <dbReference type="Proteomes" id="UP000036403"/>
    </source>
</evidence>
<proteinExistence type="predicted"/>
<dbReference type="Pfam" id="PF07679">
    <property type="entry name" value="I-set"/>
    <property type="match status" value="3"/>
</dbReference>
<dbReference type="SMART" id="SM00060">
    <property type="entry name" value="FN3"/>
    <property type="match status" value="6"/>
</dbReference>
<dbReference type="OrthoDB" id="152385at2759"/>
<dbReference type="FunFam" id="2.60.40.10:FF:000028">
    <property type="entry name" value="Neuronal cell adhesion molecule"/>
    <property type="match status" value="1"/>
</dbReference>
<dbReference type="CDD" id="cd00063">
    <property type="entry name" value="FN3"/>
    <property type="match status" value="6"/>
</dbReference>
<evidence type="ECO:0000256" key="2">
    <source>
        <dbReference type="ARBA" id="ARBA00022692"/>
    </source>
</evidence>
<keyword evidence="14" id="KW-1185">Reference proteome</keyword>
<evidence type="ECO:0000313" key="13">
    <source>
        <dbReference type="EMBL" id="KMQ95650.1"/>
    </source>
</evidence>
<dbReference type="FunFam" id="2.60.40.10:FF:001035">
    <property type="entry name" value="Down syndrome cell adhesion molecule-like protein Dscam2"/>
    <property type="match status" value="1"/>
</dbReference>
<dbReference type="GO" id="GO:0016020">
    <property type="term" value="C:membrane"/>
    <property type="evidence" value="ECO:0007669"/>
    <property type="project" value="UniProtKB-SubCell"/>
</dbReference>
<dbReference type="FunFam" id="2.60.40.10:FF:000093">
    <property type="entry name" value="Down syndrome cell adhesion molecule, isoform B"/>
    <property type="match status" value="1"/>
</dbReference>
<dbReference type="InterPro" id="IPR036179">
    <property type="entry name" value="Ig-like_dom_sf"/>
</dbReference>
<feature type="domain" description="Ig-like" evidence="11">
    <location>
        <begin position="59"/>
        <end position="145"/>
    </location>
</feature>
<keyword evidence="6 10" id="KW-1133">Transmembrane helix</keyword>
<dbReference type="InterPro" id="IPR050964">
    <property type="entry name" value="Striated_Muscle_Regulatory"/>
</dbReference>
<evidence type="ECO:0000256" key="9">
    <source>
        <dbReference type="ARBA" id="ARBA00023319"/>
    </source>
</evidence>
<keyword evidence="5" id="KW-0130">Cell adhesion</keyword>
<dbReference type="GO" id="GO:0007416">
    <property type="term" value="P:synapse assembly"/>
    <property type="evidence" value="ECO:0007669"/>
    <property type="project" value="TreeGrafter"/>
</dbReference>
<feature type="domain" description="Ig-like" evidence="11">
    <location>
        <begin position="270"/>
        <end position="365"/>
    </location>
</feature>
<keyword evidence="9" id="KW-0393">Immunoglobulin domain</keyword>
<dbReference type="CDD" id="cd00096">
    <property type="entry name" value="Ig"/>
    <property type="match status" value="1"/>
</dbReference>
<dbReference type="InterPro" id="IPR056754">
    <property type="entry name" value="DSCAM/DSCAML_C"/>
</dbReference>
<dbReference type="PROSITE" id="PS50853">
    <property type="entry name" value="FN3"/>
    <property type="match status" value="6"/>
</dbReference>
<feature type="domain" description="Fibronectin type-III" evidence="12">
    <location>
        <begin position="774"/>
        <end position="870"/>
    </location>
</feature>
<dbReference type="EMBL" id="LBMM01001851">
    <property type="protein sequence ID" value="KMQ95650.1"/>
    <property type="molecule type" value="Genomic_DNA"/>
</dbReference>
<dbReference type="InterPro" id="IPR003598">
    <property type="entry name" value="Ig_sub2"/>
</dbReference>
<protein>
    <submittedName>
        <fullName evidence="13">Down syndrome cell adhesion molecule-like protein</fullName>
    </submittedName>
</protein>
<dbReference type="Gene3D" id="2.60.40.10">
    <property type="entry name" value="Immunoglobulins"/>
    <property type="match status" value="13"/>
</dbReference>
<comment type="caution">
    <text evidence="13">The sequence shown here is derived from an EMBL/GenBank/DDBJ whole genome shotgun (WGS) entry which is preliminary data.</text>
</comment>
<dbReference type="FunFam" id="2.60.40.10:FF:000678">
    <property type="entry name" value="Down syndrome cell adhesion molecule-like protein Dscam2"/>
    <property type="match status" value="1"/>
</dbReference>
<dbReference type="InterPro" id="IPR013098">
    <property type="entry name" value="Ig_I-set"/>
</dbReference>
<dbReference type="PaxDb" id="67767-A0A0J7NTB3"/>
<feature type="transmembrane region" description="Helical" evidence="10">
    <location>
        <begin position="1208"/>
        <end position="1228"/>
    </location>
</feature>
<feature type="domain" description="Fibronectin type-III" evidence="12">
    <location>
        <begin position="672"/>
        <end position="770"/>
    </location>
</feature>
<evidence type="ECO:0000256" key="7">
    <source>
        <dbReference type="ARBA" id="ARBA00023136"/>
    </source>
</evidence>
<feature type="domain" description="Fibronectin type-III" evidence="12">
    <location>
        <begin position="962"/>
        <end position="1055"/>
    </location>
</feature>
<dbReference type="PANTHER" id="PTHR13817:SF166">
    <property type="entry name" value="NEURONAL IGCAM-RELATED"/>
    <property type="match status" value="1"/>
</dbReference>
<dbReference type="Proteomes" id="UP000036403">
    <property type="component" value="Unassembled WGS sequence"/>
</dbReference>
<comment type="subcellular location">
    <subcellularLocation>
        <location evidence="1">Membrane</location>
        <topology evidence="1">Single-pass membrane protein</topology>
    </subcellularLocation>
</comment>
<dbReference type="InterPro" id="IPR003599">
    <property type="entry name" value="Ig_sub"/>
</dbReference>
<evidence type="ECO:0000256" key="5">
    <source>
        <dbReference type="ARBA" id="ARBA00022889"/>
    </source>
</evidence>
<feature type="domain" description="Fibronectin type-III" evidence="12">
    <location>
        <begin position="1056"/>
        <end position="1152"/>
    </location>
</feature>
<dbReference type="PROSITE" id="PS50835">
    <property type="entry name" value="IG_LIKE"/>
    <property type="match status" value="4"/>
</dbReference>
<dbReference type="SMART" id="SM00408">
    <property type="entry name" value="IGc2"/>
    <property type="match status" value="4"/>
</dbReference>
<keyword evidence="7 10" id="KW-0472">Membrane</keyword>
<feature type="domain" description="Fibronectin type-III" evidence="12">
    <location>
        <begin position="576"/>
        <end position="667"/>
    </location>
</feature>
<evidence type="ECO:0000259" key="11">
    <source>
        <dbReference type="PROSITE" id="PS50835"/>
    </source>
</evidence>